<evidence type="ECO:0000256" key="3">
    <source>
        <dbReference type="ARBA" id="ARBA00022490"/>
    </source>
</evidence>
<evidence type="ECO:0000256" key="1">
    <source>
        <dbReference type="ARBA" id="ARBA00004245"/>
    </source>
</evidence>
<evidence type="ECO:0000256" key="11">
    <source>
        <dbReference type="ARBA" id="ARBA00048679"/>
    </source>
</evidence>
<dbReference type="GO" id="GO:0004674">
    <property type="term" value="F:protein serine/threonine kinase activity"/>
    <property type="evidence" value="ECO:0007669"/>
    <property type="project" value="UniProtKB-KW"/>
</dbReference>
<dbReference type="KEGG" id="tva:4755015"/>
<protein>
    <recommendedName>
        <fullName evidence="2">non-specific serine/threonine protein kinase</fullName>
        <ecNumber evidence="2">2.7.11.1</ecNumber>
    </recommendedName>
</protein>
<name>A2FCZ8_TRIV3</name>
<accession>A2FCZ8</accession>
<dbReference type="InterPro" id="IPR016024">
    <property type="entry name" value="ARM-type_fold"/>
</dbReference>
<gene>
    <name evidence="14" type="ORF">TVAG_196800</name>
</gene>
<dbReference type="EC" id="2.7.11.1" evidence="2"/>
<evidence type="ECO:0000256" key="4">
    <source>
        <dbReference type="ARBA" id="ARBA00022527"/>
    </source>
</evidence>
<dbReference type="Gene3D" id="1.10.510.10">
    <property type="entry name" value="Transferase(Phosphotransferase) domain 1"/>
    <property type="match status" value="1"/>
</dbReference>
<evidence type="ECO:0000259" key="13">
    <source>
        <dbReference type="PROSITE" id="PS50011"/>
    </source>
</evidence>
<dbReference type="Pfam" id="PF00069">
    <property type="entry name" value="Pkinase"/>
    <property type="match status" value="1"/>
</dbReference>
<dbReference type="InterPro" id="IPR011989">
    <property type="entry name" value="ARM-like"/>
</dbReference>
<dbReference type="GO" id="GO:0005524">
    <property type="term" value="F:ATP binding"/>
    <property type="evidence" value="ECO:0007669"/>
    <property type="project" value="UniProtKB-UniRule"/>
</dbReference>
<dbReference type="GO" id="GO:0005737">
    <property type="term" value="C:cytoplasm"/>
    <property type="evidence" value="ECO:0000318"/>
    <property type="project" value="GO_Central"/>
</dbReference>
<proteinExistence type="predicted"/>
<keyword evidence="6 12" id="KW-0547">Nucleotide-binding</keyword>
<dbReference type="eggNOG" id="KOG0597">
    <property type="taxonomic scope" value="Eukaryota"/>
</dbReference>
<keyword evidence="15" id="KW-1185">Reference proteome</keyword>
<dbReference type="InterPro" id="IPR017441">
    <property type="entry name" value="Protein_kinase_ATP_BS"/>
</dbReference>
<dbReference type="AlphaFoldDB" id="A2FCZ8"/>
<keyword evidence="9" id="KW-0206">Cytoskeleton</keyword>
<dbReference type="Proteomes" id="UP000001542">
    <property type="component" value="Unassembled WGS sequence"/>
</dbReference>
<dbReference type="InterPro" id="IPR011009">
    <property type="entry name" value="Kinase-like_dom_sf"/>
</dbReference>
<dbReference type="PROSITE" id="PS50011">
    <property type="entry name" value="PROTEIN_KINASE_DOM"/>
    <property type="match status" value="1"/>
</dbReference>
<evidence type="ECO:0000256" key="10">
    <source>
        <dbReference type="ARBA" id="ARBA00047899"/>
    </source>
</evidence>
<dbReference type="VEuPathDB" id="TrichDB:TVAGG3_0705520"/>
<dbReference type="PROSITE" id="PS00107">
    <property type="entry name" value="PROTEIN_KINASE_ATP"/>
    <property type="match status" value="1"/>
</dbReference>
<comment type="subcellular location">
    <subcellularLocation>
        <location evidence="1">Cytoplasm</location>
        <location evidence="1">Cytoskeleton</location>
    </subcellularLocation>
</comment>
<reference evidence="14" key="2">
    <citation type="journal article" date="2007" name="Science">
        <title>Draft genome sequence of the sexually transmitted pathogen Trichomonas vaginalis.</title>
        <authorList>
            <person name="Carlton J.M."/>
            <person name="Hirt R.P."/>
            <person name="Silva J.C."/>
            <person name="Delcher A.L."/>
            <person name="Schatz M."/>
            <person name="Zhao Q."/>
            <person name="Wortman J.R."/>
            <person name="Bidwell S.L."/>
            <person name="Alsmark U.C.M."/>
            <person name="Besteiro S."/>
            <person name="Sicheritz-Ponten T."/>
            <person name="Noel C.J."/>
            <person name="Dacks J.B."/>
            <person name="Foster P.G."/>
            <person name="Simillion C."/>
            <person name="Van de Peer Y."/>
            <person name="Miranda-Saavedra D."/>
            <person name="Barton G.J."/>
            <person name="Westrop G.D."/>
            <person name="Mueller S."/>
            <person name="Dessi D."/>
            <person name="Fiori P.L."/>
            <person name="Ren Q."/>
            <person name="Paulsen I."/>
            <person name="Zhang H."/>
            <person name="Bastida-Corcuera F.D."/>
            <person name="Simoes-Barbosa A."/>
            <person name="Brown M.T."/>
            <person name="Hayes R.D."/>
            <person name="Mukherjee M."/>
            <person name="Okumura C.Y."/>
            <person name="Schneider R."/>
            <person name="Smith A.J."/>
            <person name="Vanacova S."/>
            <person name="Villalvazo M."/>
            <person name="Haas B.J."/>
            <person name="Pertea M."/>
            <person name="Feldblyum T.V."/>
            <person name="Utterback T.R."/>
            <person name="Shu C.L."/>
            <person name="Osoegawa K."/>
            <person name="de Jong P.J."/>
            <person name="Hrdy I."/>
            <person name="Horvathova L."/>
            <person name="Zubacova Z."/>
            <person name="Dolezal P."/>
            <person name="Malik S.B."/>
            <person name="Logsdon J.M. Jr."/>
            <person name="Henze K."/>
            <person name="Gupta A."/>
            <person name="Wang C.C."/>
            <person name="Dunne R.L."/>
            <person name="Upcroft J.A."/>
            <person name="Upcroft P."/>
            <person name="White O."/>
            <person name="Salzberg S.L."/>
            <person name="Tang P."/>
            <person name="Chiu C.-H."/>
            <person name="Lee Y.-S."/>
            <person name="Embley T.M."/>
            <person name="Coombs G.H."/>
            <person name="Mottram J.C."/>
            <person name="Tachezy J."/>
            <person name="Fraser-Liggett C.M."/>
            <person name="Johnson P.J."/>
        </authorList>
    </citation>
    <scope>NUCLEOTIDE SEQUENCE [LARGE SCALE GENOMIC DNA]</scope>
    <source>
        <strain evidence="14">G3</strain>
    </source>
</reference>
<reference evidence="14" key="1">
    <citation type="submission" date="2006-10" db="EMBL/GenBank/DDBJ databases">
        <authorList>
            <person name="Amadeo P."/>
            <person name="Zhao Q."/>
            <person name="Wortman J."/>
            <person name="Fraser-Liggett C."/>
            <person name="Carlton J."/>
        </authorList>
    </citation>
    <scope>NUCLEOTIDE SEQUENCE</scope>
    <source>
        <strain evidence="14">G3</strain>
    </source>
</reference>
<dbReference type="FunFam" id="1.10.510.10:FF:000292">
    <property type="entry name" value="Serine/threonine-protein kinase 36"/>
    <property type="match status" value="1"/>
</dbReference>
<dbReference type="SUPFAM" id="SSF48371">
    <property type="entry name" value="ARM repeat"/>
    <property type="match status" value="1"/>
</dbReference>
<evidence type="ECO:0000256" key="6">
    <source>
        <dbReference type="ARBA" id="ARBA00022741"/>
    </source>
</evidence>
<evidence type="ECO:0000256" key="5">
    <source>
        <dbReference type="ARBA" id="ARBA00022679"/>
    </source>
</evidence>
<evidence type="ECO:0000256" key="12">
    <source>
        <dbReference type="PROSITE-ProRule" id="PRU10141"/>
    </source>
</evidence>
<keyword evidence="3" id="KW-0963">Cytoplasm</keyword>
<evidence type="ECO:0000256" key="8">
    <source>
        <dbReference type="ARBA" id="ARBA00022840"/>
    </source>
</evidence>
<keyword evidence="8 12" id="KW-0067">ATP-binding</keyword>
<organism evidence="14 15">
    <name type="scientific">Trichomonas vaginalis (strain ATCC PRA-98 / G3)</name>
    <dbReference type="NCBI Taxonomy" id="412133"/>
    <lineage>
        <taxon>Eukaryota</taxon>
        <taxon>Metamonada</taxon>
        <taxon>Parabasalia</taxon>
        <taxon>Trichomonadida</taxon>
        <taxon>Trichomonadidae</taxon>
        <taxon>Trichomonas</taxon>
    </lineage>
</organism>
<dbReference type="InParanoid" id="A2FCZ8"/>
<dbReference type="GO" id="GO:0005856">
    <property type="term" value="C:cytoskeleton"/>
    <property type="evidence" value="ECO:0007669"/>
    <property type="project" value="UniProtKB-SubCell"/>
</dbReference>
<evidence type="ECO:0000256" key="9">
    <source>
        <dbReference type="ARBA" id="ARBA00023212"/>
    </source>
</evidence>
<dbReference type="OrthoDB" id="266718at2759"/>
<dbReference type="SMR" id="A2FCZ8"/>
<evidence type="ECO:0000313" key="15">
    <source>
        <dbReference type="Proteomes" id="UP000001542"/>
    </source>
</evidence>
<keyword evidence="4" id="KW-0723">Serine/threonine-protein kinase</keyword>
<dbReference type="VEuPathDB" id="TrichDB:TVAG_196800"/>
<keyword evidence="5" id="KW-0808">Transferase</keyword>
<dbReference type="FunFam" id="3.30.200.20:FF:000315">
    <property type="entry name" value="Calcium-dependent protein kinase 3"/>
    <property type="match status" value="1"/>
</dbReference>
<dbReference type="STRING" id="5722.A2FCZ8"/>
<dbReference type="InterPro" id="IPR008271">
    <property type="entry name" value="Ser/Thr_kinase_AS"/>
</dbReference>
<feature type="domain" description="Protein kinase" evidence="13">
    <location>
        <begin position="4"/>
        <end position="254"/>
    </location>
</feature>
<feature type="binding site" evidence="12">
    <location>
        <position position="33"/>
    </location>
    <ligand>
        <name>ATP</name>
        <dbReference type="ChEBI" id="CHEBI:30616"/>
    </ligand>
</feature>
<dbReference type="PROSITE" id="PS00108">
    <property type="entry name" value="PROTEIN_KINASE_ST"/>
    <property type="match status" value="1"/>
</dbReference>
<comment type="catalytic activity">
    <reaction evidence="11">
        <text>L-seryl-[protein] + ATP = O-phospho-L-seryl-[protein] + ADP + H(+)</text>
        <dbReference type="Rhea" id="RHEA:17989"/>
        <dbReference type="Rhea" id="RHEA-COMP:9863"/>
        <dbReference type="Rhea" id="RHEA-COMP:11604"/>
        <dbReference type="ChEBI" id="CHEBI:15378"/>
        <dbReference type="ChEBI" id="CHEBI:29999"/>
        <dbReference type="ChEBI" id="CHEBI:30616"/>
        <dbReference type="ChEBI" id="CHEBI:83421"/>
        <dbReference type="ChEBI" id="CHEBI:456216"/>
        <dbReference type="EC" id="2.7.11.1"/>
    </reaction>
</comment>
<sequence length="966" mass="108671">MNDYYQIAQIGEGSFGRVYKARRKYTGRLVAIKMIHKLGQSQDSLASLRREINILQKVDHPNIMRLLEVFETNTDVCLVTELGRGDLFQVIQDQQTLPESVLKSVAAQLVSALLYLHQQRIIHRDIKPQNVLISLNNTVKLCDFGFARALSNTTLVLNSIKGTPLYMAPELVQEQQYNEKVDIWSLGAILYELYYGKTPFSAKSIYKLIQMIVNDQIAWSEPISPEFKGFLSIMLQKNPDRRASCEDLVKHPFIKGVPIDTSEDEFYRYKKEQFSAAIAKSQLENYGNNKDFQSVFINPSSYSDEEVINALNYLYENNPPYESPFASSFSYKFKDFISRPKCVEISLKCAEMFLSKNREKCIQSFISGIDLLNESNIPRSAIDFYTQLLLIPFSQKSIESGSDQAIREVGDILTDKNSAEKMMNQLLSFLFTSDAVEFSKLYSMMAFLAQTSDTFLTVISISLSEQVIPIIISHITQKNITNVSAAGFSILSKILMKNNNVIQLIQSFNQLINTLLNSISQAPTSIETFCLFSCAFSFLRITFPALSQMGEFQHIVPKREDLANVTTFLNAFYQNSNIDSSVLLKSLLQFASVQPTKLLEILAYVPVHTSPFVNFPVKPSDVDTCMDSLDNVLPMHANGVVDCMFSSSSRINIEKLSKLFDRDNWIEKASKFVLDSLDSGADANQLMTSLFEHNILTSLTKGIEKSTSNPPFYVAALLVRCVLAIRSDSAIQPDKVGDVLKVAYSSRAMAEAGVIISAHLARTHPRFVAQIQQQDGLKFLERMTLSIDNPVRSRALSAIGNIAKGNTLEPQYITKVVPNIISAFSITDIEVRRFALYALANIVYVYPKTALEFPMMIEEILPAFNVDDIKTREFAGTLVCNIFRSDEGLAKKMIENGLAKLTVKLLEGKDDLACRMIPRISMFCKYEDGRKFLKIRGVRSLISKMTNVKVESAKTIATKMLSIIDA</sequence>
<evidence type="ECO:0000256" key="7">
    <source>
        <dbReference type="ARBA" id="ARBA00022777"/>
    </source>
</evidence>
<dbReference type="PANTHER" id="PTHR22983">
    <property type="entry name" value="PROTEIN KINASE RELATED"/>
    <property type="match status" value="1"/>
</dbReference>
<evidence type="ECO:0000256" key="2">
    <source>
        <dbReference type="ARBA" id="ARBA00012513"/>
    </source>
</evidence>
<comment type="catalytic activity">
    <reaction evidence="10">
        <text>L-threonyl-[protein] + ATP = O-phospho-L-threonyl-[protein] + ADP + H(+)</text>
        <dbReference type="Rhea" id="RHEA:46608"/>
        <dbReference type="Rhea" id="RHEA-COMP:11060"/>
        <dbReference type="Rhea" id="RHEA-COMP:11605"/>
        <dbReference type="ChEBI" id="CHEBI:15378"/>
        <dbReference type="ChEBI" id="CHEBI:30013"/>
        <dbReference type="ChEBI" id="CHEBI:30616"/>
        <dbReference type="ChEBI" id="CHEBI:61977"/>
        <dbReference type="ChEBI" id="CHEBI:456216"/>
        <dbReference type="EC" id="2.7.11.1"/>
    </reaction>
</comment>
<keyword evidence="7 14" id="KW-0418">Kinase</keyword>
<dbReference type="InterPro" id="IPR000719">
    <property type="entry name" value="Prot_kinase_dom"/>
</dbReference>
<dbReference type="SUPFAM" id="SSF56112">
    <property type="entry name" value="Protein kinase-like (PK-like)"/>
    <property type="match status" value="1"/>
</dbReference>
<dbReference type="EMBL" id="DS113724">
    <property type="protein sequence ID" value="EAX97236.1"/>
    <property type="molecule type" value="Genomic_DNA"/>
</dbReference>
<dbReference type="PANTHER" id="PTHR22983:SF6">
    <property type="entry name" value="SERINE_THREONINE-PROTEIN KINASE 36"/>
    <property type="match status" value="1"/>
</dbReference>
<dbReference type="SMART" id="SM00220">
    <property type="entry name" value="S_TKc"/>
    <property type="match status" value="1"/>
</dbReference>
<dbReference type="RefSeq" id="XP_001310166.1">
    <property type="nucleotide sequence ID" value="XM_001310165.1"/>
</dbReference>
<dbReference type="Gene3D" id="1.25.10.10">
    <property type="entry name" value="Leucine-rich Repeat Variant"/>
    <property type="match status" value="1"/>
</dbReference>
<evidence type="ECO:0000313" key="14">
    <source>
        <dbReference type="EMBL" id="EAX97236.1"/>
    </source>
</evidence>